<gene>
    <name evidence="2" type="ORF">OPDIPICF_02686</name>
    <name evidence="1" type="ORF">OPDIPICF_04106</name>
</gene>
<evidence type="ECO:0000313" key="3">
    <source>
        <dbReference type="Proteomes" id="UP000441399"/>
    </source>
</evidence>
<dbReference type="EMBL" id="CACSIO010000004">
    <property type="protein sequence ID" value="CAA0097551.1"/>
    <property type="molecule type" value="Genomic_DNA"/>
</dbReference>
<proteinExistence type="predicted"/>
<dbReference type="AlphaFoldDB" id="A0A5S9QVA0"/>
<dbReference type="OrthoDB" id="3078668at2"/>
<dbReference type="EMBL" id="CACSIO010000045">
    <property type="protein sequence ID" value="CAA0122822.1"/>
    <property type="molecule type" value="Genomic_DNA"/>
</dbReference>
<dbReference type="Pfam" id="PF04985">
    <property type="entry name" value="Phage_tube"/>
    <property type="match status" value="1"/>
</dbReference>
<sequence length="169" mass="18444">MLPKVMQGLNAFVDGDEFIGVATKVEPSLPKPKNKEINSPGHAGAIDVPTHKWEKSTPKLTLQDYPPQVIALVGDTDALDKPLTLIGVIGADDQRVIEIEVTGLWTAAEPSEWADDADAELAVTVSARTYKLTIDGKEVLFIDYERNDVRINGKNKTNALNKALRRGRA</sequence>
<accession>A0A5S9QVA0</accession>
<evidence type="ECO:0008006" key="4">
    <source>
        <dbReference type="Google" id="ProtNLM"/>
    </source>
</evidence>
<protein>
    <recommendedName>
        <fullName evidence="4">Phage tail tube protein FII</fullName>
    </recommendedName>
</protein>
<keyword evidence="3" id="KW-1185">Reference proteome</keyword>
<evidence type="ECO:0000313" key="1">
    <source>
        <dbReference type="EMBL" id="CAA0097551.1"/>
    </source>
</evidence>
<evidence type="ECO:0000313" key="2">
    <source>
        <dbReference type="EMBL" id="CAA0122822.1"/>
    </source>
</evidence>
<name>A0A5S9QVA0_9GAMM</name>
<organism evidence="2 3">
    <name type="scientific">BD1-7 clade bacterium</name>
    <dbReference type="NCBI Taxonomy" id="2029982"/>
    <lineage>
        <taxon>Bacteria</taxon>
        <taxon>Pseudomonadati</taxon>
        <taxon>Pseudomonadota</taxon>
        <taxon>Gammaproteobacteria</taxon>
        <taxon>Cellvibrionales</taxon>
        <taxon>Spongiibacteraceae</taxon>
        <taxon>BD1-7 clade</taxon>
    </lineage>
</organism>
<reference evidence="2 3" key="1">
    <citation type="submission" date="2019-11" db="EMBL/GenBank/DDBJ databases">
        <authorList>
            <person name="Holert J."/>
        </authorList>
    </citation>
    <scope>NUCLEOTIDE SEQUENCE [LARGE SCALE GENOMIC DNA]</scope>
    <source>
        <strain evidence="2">SB11_3</strain>
    </source>
</reference>
<dbReference type="InterPro" id="IPR006498">
    <property type="entry name" value="Tail_tube"/>
</dbReference>
<dbReference type="Proteomes" id="UP000441399">
    <property type="component" value="Unassembled WGS sequence"/>
</dbReference>